<proteinExistence type="predicted"/>
<gene>
    <name evidence="1" type="ORF">SAMN04487834_11361</name>
</gene>
<dbReference type="RefSeq" id="WP_143122869.1">
    <property type="nucleotide sequence ID" value="NZ_FNYK01000136.1"/>
</dbReference>
<dbReference type="OrthoDB" id="9866509at2"/>
<name>A0A1H6YBN3_9FIRM</name>
<dbReference type="AlphaFoldDB" id="A0A1H6YBN3"/>
<dbReference type="EMBL" id="FNYK01000136">
    <property type="protein sequence ID" value="SEJ37876.1"/>
    <property type="molecule type" value="Genomic_DNA"/>
</dbReference>
<evidence type="ECO:0000313" key="2">
    <source>
        <dbReference type="Proteomes" id="UP000183028"/>
    </source>
</evidence>
<sequence length="227" mass="26210">MANISDANGTITIRVRTDDTEKFIRIWNILSDRLSRGEYSTQFDEIGIYSPDIERKENDDGTVEISMSDTFSGTGRWAYQENIRYFGSWLDYEVNEEEKAFLEQLDFSVEYSFTDYEPGCCVFYEMQAHNTHIAGMSLRDISNVIDGSCDLEISASELISNGLEEAECIADIGIGRKALMEWFIADESDQHVCELIREVFESNEGYGKFCREHGSELFHYYHEYDID</sequence>
<keyword evidence="2" id="KW-1185">Reference proteome</keyword>
<protein>
    <submittedName>
        <fullName evidence="1">Uncharacterized protein</fullName>
    </submittedName>
</protein>
<dbReference type="Proteomes" id="UP000183028">
    <property type="component" value="Unassembled WGS sequence"/>
</dbReference>
<feature type="non-terminal residue" evidence="1">
    <location>
        <position position="227"/>
    </location>
</feature>
<accession>A0A1H6YBN3</accession>
<evidence type="ECO:0000313" key="1">
    <source>
        <dbReference type="EMBL" id="SEJ37876.1"/>
    </source>
</evidence>
<reference evidence="2" key="1">
    <citation type="submission" date="2016-10" db="EMBL/GenBank/DDBJ databases">
        <authorList>
            <person name="Varghese N."/>
            <person name="Submissions S."/>
        </authorList>
    </citation>
    <scope>NUCLEOTIDE SEQUENCE [LARGE SCALE GENOMIC DNA]</scope>
    <source>
        <strain evidence="2">DSM 20406</strain>
    </source>
</reference>
<organism evidence="1 2">
    <name type="scientific">Sharpea azabuensis</name>
    <dbReference type="NCBI Taxonomy" id="322505"/>
    <lineage>
        <taxon>Bacteria</taxon>
        <taxon>Bacillati</taxon>
        <taxon>Bacillota</taxon>
        <taxon>Erysipelotrichia</taxon>
        <taxon>Erysipelotrichales</taxon>
        <taxon>Coprobacillaceae</taxon>
        <taxon>Sharpea</taxon>
    </lineage>
</organism>